<evidence type="ECO:0000256" key="1">
    <source>
        <dbReference type="SAM" id="MobiDB-lite"/>
    </source>
</evidence>
<name>D4YUP7_9LACO</name>
<keyword evidence="3" id="KW-1185">Reference proteome</keyword>
<organism evidence="2 3">
    <name type="scientific">Lactobacillus amylolyticus DSM 11664</name>
    <dbReference type="NCBI Taxonomy" id="585524"/>
    <lineage>
        <taxon>Bacteria</taxon>
        <taxon>Bacillati</taxon>
        <taxon>Bacillota</taxon>
        <taxon>Bacilli</taxon>
        <taxon>Lactobacillales</taxon>
        <taxon>Lactobacillaceae</taxon>
        <taxon>Lactobacillus</taxon>
    </lineage>
</organism>
<dbReference type="EMBL" id="ADNY01000049">
    <property type="protein sequence ID" value="EFG55127.1"/>
    <property type="molecule type" value="Genomic_DNA"/>
</dbReference>
<proteinExistence type="predicted"/>
<comment type="caution">
    <text evidence="2">The sequence shown here is derived from an EMBL/GenBank/DDBJ whole genome shotgun (WGS) entry which is preliminary data.</text>
</comment>
<sequence length="163" mass="19778">MPRIWPGQCGKKKFKPVPAWRYWQKKPSKKLQDLAMKLRKSLHRLRKDYIPRAQKYEQAKQIFDGRNSYSKTDHDAIFMHMKEDHMKNGQLKPDYNIQAASIIIQCDDCYTDWQEVFKRKSKESSSKRRRQTNLRLQKDRRRANLRAHEELFWHTSNSSVRQK</sequence>
<accession>D4YUP7</accession>
<feature type="compositionally biased region" description="Basic residues" evidence="1">
    <location>
        <begin position="127"/>
        <end position="142"/>
    </location>
</feature>
<protein>
    <submittedName>
        <fullName evidence="2">Uncharacterized protein</fullName>
    </submittedName>
</protein>
<gene>
    <name evidence="2" type="ORF">HMPREF0493_1258</name>
</gene>
<evidence type="ECO:0000313" key="3">
    <source>
        <dbReference type="Proteomes" id="UP000004069"/>
    </source>
</evidence>
<dbReference type="eggNOG" id="COG3666">
    <property type="taxonomic scope" value="Bacteria"/>
</dbReference>
<dbReference type="AlphaFoldDB" id="D4YUP7"/>
<reference evidence="2 3" key="1">
    <citation type="submission" date="2010-04" db="EMBL/GenBank/DDBJ databases">
        <authorList>
            <person name="Muzny D."/>
            <person name="Qin X."/>
            <person name="Deng J."/>
            <person name="Jiang H."/>
            <person name="Liu Y."/>
            <person name="Qu J."/>
            <person name="Song X.-Z."/>
            <person name="Zhang L."/>
            <person name="Thornton R."/>
            <person name="Coyle M."/>
            <person name="Francisco L."/>
            <person name="Jackson L."/>
            <person name="Javaid M."/>
            <person name="Korchina V."/>
            <person name="Kovar C."/>
            <person name="Mata R."/>
            <person name="Mathew T."/>
            <person name="Ngo R."/>
            <person name="Nguyen L."/>
            <person name="Nguyen N."/>
            <person name="Okwuonu G."/>
            <person name="Ongeri F."/>
            <person name="Pham C."/>
            <person name="Simmons D."/>
            <person name="Wilczek-Boney K."/>
            <person name="Hale W."/>
            <person name="Jakkamsetti A."/>
            <person name="Pham P."/>
            <person name="Ruth R."/>
            <person name="San Lucas F."/>
            <person name="Warren J."/>
            <person name="Zhang J."/>
            <person name="Zhao Z."/>
            <person name="Zhou C."/>
            <person name="Zhu D."/>
            <person name="Lee S."/>
            <person name="Bess C."/>
            <person name="Blankenburg K."/>
            <person name="Forbes L."/>
            <person name="Fu Q."/>
            <person name="Gubbala S."/>
            <person name="Hirani K."/>
            <person name="Jayaseelan J.C."/>
            <person name="Lara F."/>
            <person name="Munidasa M."/>
            <person name="Palculict T."/>
            <person name="Patil S."/>
            <person name="Pu L.-L."/>
            <person name="Saada N."/>
            <person name="Tang L."/>
            <person name="Weissenberger G."/>
            <person name="Zhu Y."/>
            <person name="Hemphill L."/>
            <person name="Shang Y."/>
            <person name="Youmans B."/>
            <person name="Ayvaz T."/>
            <person name="Ross M."/>
            <person name="Santibanez J."/>
            <person name="Aqrawi P."/>
            <person name="Gross S."/>
            <person name="Joshi V."/>
            <person name="Fowler G."/>
            <person name="Nazareth L."/>
            <person name="Reid J."/>
            <person name="Worley K."/>
            <person name="Petrosino J."/>
            <person name="Highlander S."/>
            <person name="Gibbs R."/>
        </authorList>
    </citation>
    <scope>NUCLEOTIDE SEQUENCE [LARGE SCALE GENOMIC DNA]</scope>
    <source>
        <strain evidence="2 3">DSM 11664</strain>
    </source>
</reference>
<feature type="region of interest" description="Disordered" evidence="1">
    <location>
        <begin position="120"/>
        <end position="142"/>
    </location>
</feature>
<dbReference type="Proteomes" id="UP000004069">
    <property type="component" value="Unassembled WGS sequence"/>
</dbReference>
<evidence type="ECO:0000313" key="2">
    <source>
        <dbReference type="EMBL" id="EFG55127.1"/>
    </source>
</evidence>